<dbReference type="SUPFAM" id="SSF52540">
    <property type="entry name" value="P-loop containing nucleoside triphosphate hydrolases"/>
    <property type="match status" value="1"/>
</dbReference>
<proteinExistence type="inferred from homology"/>
<dbReference type="Pfam" id="PF00270">
    <property type="entry name" value="DEAD"/>
    <property type="match status" value="1"/>
</dbReference>
<keyword evidence="5" id="KW-0347">Helicase</keyword>
<organism evidence="11 12">
    <name type="scientific">Equus przewalskii</name>
    <name type="common">Przewalski's horse</name>
    <name type="synonym">Equus caballus przewalskii</name>
    <dbReference type="NCBI Taxonomy" id="9798"/>
    <lineage>
        <taxon>Eukaryota</taxon>
        <taxon>Metazoa</taxon>
        <taxon>Chordata</taxon>
        <taxon>Craniata</taxon>
        <taxon>Vertebrata</taxon>
        <taxon>Euteleostomi</taxon>
        <taxon>Mammalia</taxon>
        <taxon>Eutheria</taxon>
        <taxon>Laurasiatheria</taxon>
        <taxon>Perissodactyla</taxon>
        <taxon>Equidae</taxon>
        <taxon>Equus</taxon>
    </lineage>
</organism>
<dbReference type="Gene3D" id="1.20.1320.20">
    <property type="entry name" value="hef helicase domain"/>
    <property type="match status" value="1"/>
</dbReference>
<keyword evidence="6" id="KW-0067">ATP-binding</keyword>
<evidence type="ECO:0000256" key="4">
    <source>
        <dbReference type="ARBA" id="ARBA00022801"/>
    </source>
</evidence>
<dbReference type="InterPro" id="IPR001650">
    <property type="entry name" value="Helicase_C-like"/>
</dbReference>
<dbReference type="RefSeq" id="XP_070486019.1">
    <property type="nucleotide sequence ID" value="XM_070629918.1"/>
</dbReference>
<comment type="similarity">
    <text evidence="2">Belongs to the DEAD box helicase family. DEAH subfamily. FANCM sub-subfamily.</text>
</comment>
<feature type="region of interest" description="Disordered" evidence="8">
    <location>
        <begin position="1602"/>
        <end position="1622"/>
    </location>
</feature>
<keyword evidence="7" id="KW-0539">Nucleus</keyword>
<gene>
    <name evidence="12" type="primary">FANCM</name>
</gene>
<dbReference type="SUPFAM" id="SSF52980">
    <property type="entry name" value="Restriction endonuclease-like"/>
    <property type="match status" value="1"/>
</dbReference>
<protein>
    <submittedName>
        <fullName evidence="12">Fanconi anemia group M protein isoform X1</fullName>
    </submittedName>
</protein>
<feature type="compositionally biased region" description="Basic and acidic residues" evidence="8">
    <location>
        <begin position="1442"/>
        <end position="1452"/>
    </location>
</feature>
<dbReference type="InterPro" id="IPR011335">
    <property type="entry name" value="Restrct_endonuc-II-like"/>
</dbReference>
<feature type="region of interest" description="Disordered" evidence="8">
    <location>
        <begin position="1433"/>
        <end position="1452"/>
    </location>
</feature>
<dbReference type="Pfam" id="PF00271">
    <property type="entry name" value="Helicase_C"/>
    <property type="match status" value="1"/>
</dbReference>
<evidence type="ECO:0000256" key="2">
    <source>
        <dbReference type="ARBA" id="ARBA00009889"/>
    </source>
</evidence>
<evidence type="ECO:0000256" key="8">
    <source>
        <dbReference type="SAM" id="MobiDB-lite"/>
    </source>
</evidence>
<dbReference type="Pfam" id="PF16783">
    <property type="entry name" value="FANCM-MHF_bd"/>
    <property type="match status" value="1"/>
</dbReference>
<feature type="domain" description="Helicase ATP-binding" evidence="9">
    <location>
        <begin position="181"/>
        <end position="349"/>
    </location>
</feature>
<evidence type="ECO:0000313" key="11">
    <source>
        <dbReference type="Proteomes" id="UP001652662"/>
    </source>
</evidence>
<name>A0ABM4Q998_EQUPR</name>
<sequence>MRLWAGRESFREASQSYSQREGGGGLFKWASGPQSRPPARCLCEGGGWATAWRRWSGGGSGVAGAAAAGVRAKLRAGVGVMSGRQRTLFQTWGSSVSRAAGAPGCGSGAGRPRSPGVGGARSPAAAGAAEAEPEVDDDVLLVAVYEAERQLGLESGGFCASAGALWIYPTNCPVRDYQLRIARAALFCNTLVCLPTGLGKTFIAAVVMYNFYRWFPSGKVVFMAPTKPLVTQQIEACYRVMGIPQPDMAEMTGCIQAFTRKEIWRSKRVLFLTPQVMVNDLSRGSCPAAEIKCLVIDEAHKALGNYAYCQVVRELVKYTNHFRILALSATPGSDIKAVQQVITNLLIGQIELRSEDSPDILPYSHERRVEKLVVPLGEELAAIQKAYIQILETFASSLIQRNVLKRRDIPSLTKYQIILARDQFRKNPSPNIVGIQGIIEGEFAICISLYHGYELLQQMGMRSLYVFLCGIMDGTKGMTRAKNELSRNEDFMALYNHLEGMFAQTQGASAGGTSATQKGDKDKTFFYSHPKLKKLEEVVVDHFKSWNAQNASEKKCDKTRVMIFSSFRDSVQEIAEMLLQHQPMIRVMTFVGHASGKSMKGFTQKEQLEVVKQFRSGGYNTLVSTCVGEEGLDIGEVDLIICFDAQKSPIRLIQRMGRTGRRRQGRIVVILAEGREERTYNQSQSNKRSIYKAISSNRQVLHFYQGSPRMVPDGVNPELHKMFITQSVYQPEKRSRNLPREASVFYCRNGMKQTNSKKDWFLSEEEFKLWTRLYRLKDSDGIKEVTLPRVRFLSLQNEKDRPTQETTAGIRQLSLSEWRLWQDHPLPTHRVGHSDRCHHFISIMQMIEGMRHEEGECSYELEIKSYLQMEDVNSTFSVPRNEYNIPANGIFTTNKKSSFTKKINQGNSFSMTEFDEECAEIFKQTHIKPTKIGSLKKKAEKLKKDQPKKGNDDVVLDSLETDGNSTVENTFQEALLSDKMVSDAEVAASCTISESVVHQPRGLLMECQFTNKSTSSFAGDFLDSGYSSVSDEKSASSGLFLPFEEELSVAGADDQFYNCHSVTKEVLAHVERFLSHSPPPLSGLSNLEYEIAKGSAHENLLFLPYTEYLQNDKSTCLMSHSAVTCQQNVESNSLNLLNHPSEKSCLYGAANAEISDEPSFCDYDNKLHKDIQNENLVSNNHIQINIGPPKYFVEEKNRNVDNNGLPVLSTDQDESLLLFEDVDTESNDVSLSPSKSKHRSVCVSDRTAPSETALVSHFFISDALLFDNNSEPQDPILCDANSRKSHEDLRGICEEKLKNDECVFDCSKDLFSVTFDLGFCSSDSDDEILEHASDTNKNRFLEDLSGRCSDIKERSDVNHVSNQAVIPRDHVDCVMSRTITVTSSEDKQSPNFAHFPLSAAKNKEFMSPGYSQFSLPVGEKVMSTPLSKLNTLNSFSKRKEMHKTPDSNKEKVNLQSFKETLNSTFDDSGLSIEKSKSRRQINLHQSCHSAGDEQLPSNESEDDEIFQRKSRKTKGNVLESPEDQRSSEVDSPLHAVRKRRAPPNRLELSSSDESENFQRRHPQSDDFKAHPKSAKGAIGVLKRQGHLKLVARKFIDDEAELSQEDAECASSDETDDSENEQDSSLLNFLNDETQLSQAINDSEMRAIYMKSLRSPLMRNRYTMVHKKHNNANIFSQIPEQDENYLEDSFCVEEESGTSQSSEEEACVDSDVVAEDSFASGSKKYKTRHAVKLKQMNMTQNLARSKKKLSRIILLDDSSEEENTVNDKGDSSDMVDPGTVNTSGQQVHTGGQQVHMGRQQGHTSGQQGHTSGQQVLTGGQQVLTGGQQGHTGGQQVHTGGQQVLTGGQQVLTGGQQVLTGGQQVHTGGQQVHTGGQQVHISRQQVHTGGQQVHISRQQVHTGGQQVHISREQVHISREQVHTGGQQVHTGGQQVHISRQQVHTGGQQVHTGGQQVHTGRQQVHTGGQQVHISRQQVHTGGQQVHISRQQVHTGGQQVHISRQQVHISRQQVHTGGQQVHTCGQQVHTSRQQGHMSRQQDPRLSLVPSGSSLPSKDHSHSVVDESAKQRRHTPLNLKDAVSEVSDFKLQSRDRLEAASPLSTAVDSQTDCRKFPVQLKVGSVREDSGSSMAYCSSSRPHLAGTHAAPRFPPEGRRTCILVDSREITSGSEVISSLRAVHGLQVEVCPLHGCGYIVSNRMVVERRPQSEMLNSVGKNKLIDQIQYLQSMFERICVIVEKDREKTGDTSRMFRRTKSYDNLLTTLIGAGIRILFSSCQEETADLLKELSLVEQRKNVGIQVPAVVNSNKCGALQFYLSIPNVSYVTALNMCHQFSSVKKMTNSSPQEISTHAQVPPQKAEEICRYVHHVFDMQMLPNGLNHGGLQPDA</sequence>
<dbReference type="Gene3D" id="1.10.150.20">
    <property type="entry name" value="5' to 3' exonuclease, C-terminal subdomain"/>
    <property type="match status" value="1"/>
</dbReference>
<dbReference type="PROSITE" id="PS51194">
    <property type="entry name" value="HELICASE_CTER"/>
    <property type="match status" value="1"/>
</dbReference>
<dbReference type="Gene3D" id="3.40.50.10130">
    <property type="match status" value="1"/>
</dbReference>
<dbReference type="InterPro" id="IPR006166">
    <property type="entry name" value="ERCC4_domain"/>
</dbReference>
<evidence type="ECO:0000313" key="12">
    <source>
        <dbReference type="RefSeq" id="XP_070486019.1"/>
    </source>
</evidence>
<feature type="compositionally biased region" description="Low complexity" evidence="8">
    <location>
        <begin position="1938"/>
        <end position="1957"/>
    </location>
</feature>
<feature type="domain" description="Helicase C-terminal" evidence="10">
    <location>
        <begin position="534"/>
        <end position="709"/>
    </location>
</feature>
<dbReference type="CDD" id="cd18033">
    <property type="entry name" value="DEXDc_FANCM"/>
    <property type="match status" value="1"/>
</dbReference>
<evidence type="ECO:0000259" key="10">
    <source>
        <dbReference type="PROSITE" id="PS51194"/>
    </source>
</evidence>
<dbReference type="InterPro" id="IPR011545">
    <property type="entry name" value="DEAD/DEAH_box_helicase_dom"/>
</dbReference>
<feature type="compositionally biased region" description="Basic and acidic residues" evidence="8">
    <location>
        <begin position="1556"/>
        <end position="1569"/>
    </location>
</feature>
<evidence type="ECO:0000256" key="6">
    <source>
        <dbReference type="ARBA" id="ARBA00022840"/>
    </source>
</evidence>
<accession>A0ABM4Q998</accession>
<dbReference type="CDD" id="cd18801">
    <property type="entry name" value="SF2_C_FANCM_Hef"/>
    <property type="match status" value="1"/>
</dbReference>
<dbReference type="InterPro" id="IPR039686">
    <property type="entry name" value="FANCM/Mph1-like_ID"/>
</dbReference>
<dbReference type="CDD" id="cd20077">
    <property type="entry name" value="XPF_nuclease_FANCM"/>
    <property type="match status" value="1"/>
</dbReference>
<feature type="compositionally biased region" description="Basic and acidic residues" evidence="8">
    <location>
        <begin position="2052"/>
        <end position="2065"/>
    </location>
</feature>
<feature type="region of interest" description="Disordered" evidence="8">
    <location>
        <begin position="1938"/>
        <end position="1968"/>
    </location>
</feature>
<dbReference type="InterPro" id="IPR014001">
    <property type="entry name" value="Helicase_ATP-bd"/>
</dbReference>
<dbReference type="InterPro" id="IPR031879">
    <property type="entry name" value="FANCM-MHF-bd"/>
</dbReference>
<dbReference type="InterPro" id="IPR047418">
    <property type="entry name" value="XPF_nuclease_FANCM"/>
</dbReference>
<dbReference type="SMART" id="SM00490">
    <property type="entry name" value="HELICc"/>
    <property type="match status" value="1"/>
</dbReference>
<feature type="compositionally biased region" description="Low complexity" evidence="8">
    <location>
        <begin position="1783"/>
        <end position="1812"/>
    </location>
</feature>
<dbReference type="CDD" id="cd12091">
    <property type="entry name" value="FANCM_ID"/>
    <property type="match status" value="1"/>
</dbReference>
<evidence type="ECO:0000256" key="1">
    <source>
        <dbReference type="ARBA" id="ARBA00004123"/>
    </source>
</evidence>
<feature type="compositionally biased region" description="Polar residues" evidence="8">
    <location>
        <begin position="1958"/>
        <end position="1968"/>
    </location>
</feature>
<feature type="compositionally biased region" description="Acidic residues" evidence="8">
    <location>
        <begin position="1602"/>
        <end position="1621"/>
    </location>
</feature>
<dbReference type="InterPro" id="IPR010994">
    <property type="entry name" value="RuvA_2-like"/>
</dbReference>
<dbReference type="PROSITE" id="PS51192">
    <property type="entry name" value="HELICASE_ATP_BIND_1"/>
    <property type="match status" value="1"/>
</dbReference>
<evidence type="ECO:0000256" key="5">
    <source>
        <dbReference type="ARBA" id="ARBA00022806"/>
    </source>
</evidence>
<feature type="region of interest" description="Disordered" evidence="8">
    <location>
        <begin position="2005"/>
        <end position="2070"/>
    </location>
</feature>
<evidence type="ECO:0000259" key="9">
    <source>
        <dbReference type="PROSITE" id="PS51192"/>
    </source>
</evidence>
<reference evidence="12" key="2">
    <citation type="submission" date="2025-08" db="UniProtKB">
        <authorList>
            <consortium name="RefSeq"/>
        </authorList>
    </citation>
    <scope>IDENTIFICATION</scope>
    <source>
        <tissue evidence="12">Blood</tissue>
    </source>
</reference>
<feature type="region of interest" description="Disordered" evidence="8">
    <location>
        <begin position="1758"/>
        <end position="1812"/>
    </location>
</feature>
<dbReference type="PANTHER" id="PTHR14025">
    <property type="entry name" value="FANCONI ANEMIA GROUP M FANCM FAMILY MEMBER"/>
    <property type="match status" value="1"/>
</dbReference>
<dbReference type="Proteomes" id="UP001652662">
    <property type="component" value="Chromosome 1"/>
</dbReference>
<dbReference type="SUPFAM" id="SSF47781">
    <property type="entry name" value="RuvA domain 2-like"/>
    <property type="match status" value="1"/>
</dbReference>
<feature type="region of interest" description="Disordered" evidence="8">
    <location>
        <begin position="97"/>
        <end position="131"/>
    </location>
</feature>
<dbReference type="GeneID" id="103560703"/>
<reference evidence="11" key="1">
    <citation type="submission" date="2025-05" db="UniProtKB">
        <authorList>
            <consortium name="RefSeq"/>
        </authorList>
    </citation>
    <scope>NUCLEOTIDE SEQUENCE [LARGE SCALE GENOMIC DNA]</scope>
</reference>
<dbReference type="InterPro" id="IPR044749">
    <property type="entry name" value="FANCM_DEXDc"/>
</dbReference>
<feature type="compositionally biased region" description="Low complexity" evidence="8">
    <location>
        <begin position="2039"/>
        <end position="2051"/>
    </location>
</feature>
<dbReference type="InterPro" id="IPR027417">
    <property type="entry name" value="P-loop_NTPase"/>
</dbReference>
<keyword evidence="4" id="KW-0378">Hydrolase</keyword>
<dbReference type="Gene3D" id="3.40.50.300">
    <property type="entry name" value="P-loop containing nucleotide triphosphate hydrolases"/>
    <property type="match status" value="2"/>
</dbReference>
<feature type="region of interest" description="Disordered" evidence="8">
    <location>
        <begin position="1476"/>
        <end position="1573"/>
    </location>
</feature>
<evidence type="ECO:0000256" key="7">
    <source>
        <dbReference type="ARBA" id="ARBA00023242"/>
    </source>
</evidence>
<dbReference type="Pfam" id="PF02732">
    <property type="entry name" value="ERCC4"/>
    <property type="match status" value="1"/>
</dbReference>
<feature type="compositionally biased region" description="Low complexity" evidence="8">
    <location>
        <begin position="110"/>
        <end position="130"/>
    </location>
</feature>
<dbReference type="PANTHER" id="PTHR14025:SF20">
    <property type="entry name" value="FANCONI ANEMIA GROUP M PROTEIN"/>
    <property type="match status" value="1"/>
</dbReference>
<keyword evidence="3" id="KW-0547">Nucleotide-binding</keyword>
<keyword evidence="11" id="KW-1185">Reference proteome</keyword>
<dbReference type="SMART" id="SM00487">
    <property type="entry name" value="DEXDc"/>
    <property type="match status" value="1"/>
</dbReference>
<comment type="subcellular location">
    <subcellularLocation>
        <location evidence="1">Nucleus</location>
    </subcellularLocation>
</comment>
<dbReference type="SMART" id="SM00891">
    <property type="entry name" value="ERCC4"/>
    <property type="match status" value="1"/>
</dbReference>
<feature type="compositionally biased region" description="Polar residues" evidence="8">
    <location>
        <begin position="2005"/>
        <end position="2036"/>
    </location>
</feature>
<evidence type="ECO:0000256" key="3">
    <source>
        <dbReference type="ARBA" id="ARBA00022741"/>
    </source>
</evidence>